<reference evidence="1 2" key="1">
    <citation type="submission" date="2015-04" db="EMBL/GenBank/DDBJ databases">
        <authorList>
            <person name="Syromyatnikov M.Y."/>
            <person name="Popov V.N."/>
        </authorList>
    </citation>
    <scope>NUCLEOTIDE SEQUENCE [LARGE SCALE GENOMIC DNA]</scope>
</reference>
<name>A0A1J1HX89_9DIPT</name>
<organism evidence="1 2">
    <name type="scientific">Clunio marinus</name>
    <dbReference type="NCBI Taxonomy" id="568069"/>
    <lineage>
        <taxon>Eukaryota</taxon>
        <taxon>Metazoa</taxon>
        <taxon>Ecdysozoa</taxon>
        <taxon>Arthropoda</taxon>
        <taxon>Hexapoda</taxon>
        <taxon>Insecta</taxon>
        <taxon>Pterygota</taxon>
        <taxon>Neoptera</taxon>
        <taxon>Endopterygota</taxon>
        <taxon>Diptera</taxon>
        <taxon>Nematocera</taxon>
        <taxon>Chironomoidea</taxon>
        <taxon>Chironomidae</taxon>
        <taxon>Clunio</taxon>
    </lineage>
</organism>
<gene>
    <name evidence="1" type="ORF">CLUMA_CG006150</name>
</gene>
<dbReference type="EMBL" id="CVRI01000032">
    <property type="protein sequence ID" value="CRK92603.1"/>
    <property type="molecule type" value="Genomic_DNA"/>
</dbReference>
<accession>A0A1J1HX89</accession>
<protein>
    <submittedName>
        <fullName evidence="1">CLUMA_CG006150, isoform A</fullName>
    </submittedName>
</protein>
<proteinExistence type="predicted"/>
<dbReference type="AlphaFoldDB" id="A0A1J1HX89"/>
<evidence type="ECO:0000313" key="1">
    <source>
        <dbReference type="EMBL" id="CRK92603.1"/>
    </source>
</evidence>
<sequence>MMNVCCQIFINFLLQHEKPLQLQLDCHRYPDDHKLKQTSKYHAFENRFSNVTIECKCQHDHQTRNISTATKKNEKLHSIGAYTQQKSDKKIY</sequence>
<evidence type="ECO:0000313" key="2">
    <source>
        <dbReference type="Proteomes" id="UP000183832"/>
    </source>
</evidence>
<keyword evidence="2" id="KW-1185">Reference proteome</keyword>
<dbReference type="Proteomes" id="UP000183832">
    <property type="component" value="Unassembled WGS sequence"/>
</dbReference>